<feature type="transmembrane region" description="Helical" evidence="10">
    <location>
        <begin position="196"/>
        <end position="215"/>
    </location>
</feature>
<feature type="region of interest" description="Disordered" evidence="9">
    <location>
        <begin position="60"/>
        <end position="105"/>
    </location>
</feature>
<evidence type="ECO:0000256" key="5">
    <source>
        <dbReference type="ARBA" id="ARBA00022927"/>
    </source>
</evidence>
<keyword evidence="3" id="KW-0813">Transport</keyword>
<dbReference type="Proteomes" id="UP001212841">
    <property type="component" value="Unassembled WGS sequence"/>
</dbReference>
<keyword evidence="4 10" id="KW-0812">Transmembrane</keyword>
<evidence type="ECO:0000256" key="7">
    <source>
        <dbReference type="ARBA" id="ARBA00023054"/>
    </source>
</evidence>
<dbReference type="GO" id="GO:0031201">
    <property type="term" value="C:SNARE complex"/>
    <property type="evidence" value="ECO:0007669"/>
    <property type="project" value="TreeGrafter"/>
</dbReference>
<feature type="compositionally biased region" description="Basic and acidic residues" evidence="9">
    <location>
        <begin position="60"/>
        <end position="76"/>
    </location>
</feature>
<accession>A0AAD5SED4</accession>
<dbReference type="GO" id="GO:0005783">
    <property type="term" value="C:endoplasmic reticulum"/>
    <property type="evidence" value="ECO:0007669"/>
    <property type="project" value="TreeGrafter"/>
</dbReference>
<evidence type="ECO:0000256" key="8">
    <source>
        <dbReference type="ARBA" id="ARBA00023136"/>
    </source>
</evidence>
<name>A0AAD5SED4_9FUNG</name>
<evidence type="ECO:0000256" key="6">
    <source>
        <dbReference type="ARBA" id="ARBA00022989"/>
    </source>
</evidence>
<organism evidence="12 13">
    <name type="scientific">Rhizophlyctis rosea</name>
    <dbReference type="NCBI Taxonomy" id="64517"/>
    <lineage>
        <taxon>Eukaryota</taxon>
        <taxon>Fungi</taxon>
        <taxon>Fungi incertae sedis</taxon>
        <taxon>Chytridiomycota</taxon>
        <taxon>Chytridiomycota incertae sedis</taxon>
        <taxon>Chytridiomycetes</taxon>
        <taxon>Rhizophlyctidales</taxon>
        <taxon>Rhizophlyctidaceae</taxon>
        <taxon>Rhizophlyctis</taxon>
    </lineage>
</organism>
<dbReference type="PANTHER" id="PTHR15959:SF0">
    <property type="entry name" value="SYNTAXIN-18"/>
    <property type="match status" value="1"/>
</dbReference>
<evidence type="ECO:0000256" key="1">
    <source>
        <dbReference type="ARBA" id="ARBA00004211"/>
    </source>
</evidence>
<keyword evidence="8 10" id="KW-0472">Membrane</keyword>
<protein>
    <recommendedName>
        <fullName evidence="11">t-SNARE coiled-coil homology domain-containing protein</fullName>
    </recommendedName>
</protein>
<gene>
    <name evidence="12" type="ORF">HK097_011438</name>
</gene>
<dbReference type="GO" id="GO:0015031">
    <property type="term" value="P:protein transport"/>
    <property type="evidence" value="ECO:0007669"/>
    <property type="project" value="UniProtKB-KW"/>
</dbReference>
<dbReference type="EMBL" id="JADGJD010000940">
    <property type="protein sequence ID" value="KAJ3047553.1"/>
    <property type="molecule type" value="Genomic_DNA"/>
</dbReference>
<sequence length="216" mass="24777">MAGSLGTRDASVASPFGSYDESTANVHHQRLNEHRHAIVWMLQNRLMQVSRVQKEMQERRLEQRVQKQERSDEEGFRTPASGAMTPLEQEVASNKAQGQSEEENVELHLSEQERIFLENENAVMLAELESDLDQVRNATQSLQEIANLQTQMAHHLQTQQETIETLYQEAWTSNQTLENANKMLVKASKNFGDTRLWVLMFLLIASAVLLFLDYYG</sequence>
<evidence type="ECO:0000256" key="10">
    <source>
        <dbReference type="SAM" id="Phobius"/>
    </source>
</evidence>
<evidence type="ECO:0000313" key="12">
    <source>
        <dbReference type="EMBL" id="KAJ3047553.1"/>
    </source>
</evidence>
<feature type="domain" description="T-SNARE coiled-coil homology" evidence="11">
    <location>
        <begin position="125"/>
        <end position="187"/>
    </location>
</feature>
<dbReference type="SUPFAM" id="SSF58038">
    <property type="entry name" value="SNARE fusion complex"/>
    <property type="match status" value="1"/>
</dbReference>
<comment type="caution">
    <text evidence="12">The sequence shown here is derived from an EMBL/GenBank/DDBJ whole genome shotgun (WGS) entry which is preliminary data.</text>
</comment>
<evidence type="ECO:0000259" key="11">
    <source>
        <dbReference type="PROSITE" id="PS50192"/>
    </source>
</evidence>
<keyword evidence="6 10" id="KW-1133">Transmembrane helix</keyword>
<comment type="subcellular location">
    <subcellularLocation>
        <location evidence="1">Membrane</location>
        <topology evidence="1">Single-pass type IV membrane protein</topology>
    </subcellularLocation>
</comment>
<dbReference type="GO" id="GO:0006890">
    <property type="term" value="P:retrograde vesicle-mediated transport, Golgi to endoplasmic reticulum"/>
    <property type="evidence" value="ECO:0007669"/>
    <property type="project" value="TreeGrafter"/>
</dbReference>
<evidence type="ECO:0000256" key="3">
    <source>
        <dbReference type="ARBA" id="ARBA00022448"/>
    </source>
</evidence>
<evidence type="ECO:0000256" key="2">
    <source>
        <dbReference type="ARBA" id="ARBA00009063"/>
    </source>
</evidence>
<keyword evidence="7" id="KW-0175">Coiled coil</keyword>
<keyword evidence="13" id="KW-1185">Reference proteome</keyword>
<evidence type="ECO:0000256" key="9">
    <source>
        <dbReference type="SAM" id="MobiDB-lite"/>
    </source>
</evidence>
<dbReference type="AlphaFoldDB" id="A0AAD5SED4"/>
<evidence type="ECO:0000313" key="13">
    <source>
        <dbReference type="Proteomes" id="UP001212841"/>
    </source>
</evidence>
<dbReference type="PROSITE" id="PS50192">
    <property type="entry name" value="T_SNARE"/>
    <property type="match status" value="1"/>
</dbReference>
<dbReference type="InterPro" id="IPR000727">
    <property type="entry name" value="T_SNARE_dom"/>
</dbReference>
<evidence type="ECO:0000256" key="4">
    <source>
        <dbReference type="ARBA" id="ARBA00022692"/>
    </source>
</evidence>
<dbReference type="PANTHER" id="PTHR15959">
    <property type="entry name" value="SYNTAXIN-18"/>
    <property type="match status" value="1"/>
</dbReference>
<reference evidence="12" key="1">
    <citation type="submission" date="2020-05" db="EMBL/GenBank/DDBJ databases">
        <title>Phylogenomic resolution of chytrid fungi.</title>
        <authorList>
            <person name="Stajich J.E."/>
            <person name="Amses K."/>
            <person name="Simmons R."/>
            <person name="Seto K."/>
            <person name="Myers J."/>
            <person name="Bonds A."/>
            <person name="Quandt C.A."/>
            <person name="Barry K."/>
            <person name="Liu P."/>
            <person name="Grigoriev I."/>
            <person name="Longcore J.E."/>
            <person name="James T.Y."/>
        </authorList>
    </citation>
    <scope>NUCLEOTIDE SEQUENCE</scope>
    <source>
        <strain evidence="12">JEL0318</strain>
    </source>
</reference>
<proteinExistence type="inferred from homology"/>
<keyword evidence="5" id="KW-0653">Protein transport</keyword>
<comment type="similarity">
    <text evidence="2">Belongs to the syntaxin family.</text>
</comment>
<dbReference type="Gene3D" id="1.20.5.110">
    <property type="match status" value="1"/>
</dbReference>